<evidence type="ECO:0008006" key="3">
    <source>
        <dbReference type="Google" id="ProtNLM"/>
    </source>
</evidence>
<evidence type="ECO:0000313" key="2">
    <source>
        <dbReference type="Proteomes" id="UP001597090"/>
    </source>
</evidence>
<dbReference type="RefSeq" id="WP_386811156.1">
    <property type="nucleotide sequence ID" value="NZ_JBHTIH010000002.1"/>
</dbReference>
<gene>
    <name evidence="1" type="ORF">ACFQZQ_02825</name>
</gene>
<comment type="caution">
    <text evidence="1">The sequence shown here is derived from an EMBL/GenBank/DDBJ whole genome shotgun (WGS) entry which is preliminary data.</text>
</comment>
<evidence type="ECO:0000313" key="1">
    <source>
        <dbReference type="EMBL" id="MFD0738223.1"/>
    </source>
</evidence>
<name>A0ABW2YM65_9GAMM</name>
<dbReference type="Proteomes" id="UP001597090">
    <property type="component" value="Unassembled WGS sequence"/>
</dbReference>
<dbReference type="EMBL" id="JBHTIH010000002">
    <property type="protein sequence ID" value="MFD0738223.1"/>
    <property type="molecule type" value="Genomic_DNA"/>
</dbReference>
<organism evidence="1 2">
    <name type="scientific">Lysobacter koreensis</name>
    <dbReference type="NCBI Taxonomy" id="266122"/>
    <lineage>
        <taxon>Bacteria</taxon>
        <taxon>Pseudomonadati</taxon>
        <taxon>Pseudomonadota</taxon>
        <taxon>Gammaproteobacteria</taxon>
        <taxon>Lysobacterales</taxon>
        <taxon>Lysobacteraceae</taxon>
        <taxon>Lysobacter</taxon>
    </lineage>
</organism>
<accession>A0ABW2YM65</accession>
<proteinExistence type="predicted"/>
<sequence length="121" mass="12248">MLDALQRRSITSNAIAATGPGTAADTLRGGLQSPLAQRGITGVAATVGGLLGNVPGSLAAVLASEGAIAANNAVTRKVGQKAASAPLAAEAIEAHNRRMLQRKQGLLGQYGMPEYLLPFTD</sequence>
<protein>
    <recommendedName>
        <fullName evidence="3">DUF637 domain-containing protein</fullName>
    </recommendedName>
</protein>
<reference evidence="2" key="1">
    <citation type="journal article" date="2019" name="Int. J. Syst. Evol. Microbiol.">
        <title>The Global Catalogue of Microorganisms (GCM) 10K type strain sequencing project: providing services to taxonomists for standard genome sequencing and annotation.</title>
        <authorList>
            <consortium name="The Broad Institute Genomics Platform"/>
            <consortium name="The Broad Institute Genome Sequencing Center for Infectious Disease"/>
            <person name="Wu L."/>
            <person name="Ma J."/>
        </authorList>
    </citation>
    <scope>NUCLEOTIDE SEQUENCE [LARGE SCALE GENOMIC DNA]</scope>
    <source>
        <strain evidence="2">CCUG 55491</strain>
    </source>
</reference>
<keyword evidence="2" id="KW-1185">Reference proteome</keyword>